<dbReference type="InterPro" id="IPR020846">
    <property type="entry name" value="MFS_dom"/>
</dbReference>
<feature type="transmembrane region" description="Helical" evidence="5">
    <location>
        <begin position="217"/>
        <end position="236"/>
    </location>
</feature>
<dbReference type="InterPro" id="IPR011701">
    <property type="entry name" value="MFS"/>
</dbReference>
<dbReference type="OMA" id="WLHVGFF"/>
<sequence>MSTSCDLWSLRSVRLRVVIAIALALTIEGLMRSNLNMAIVCMLNSTALTDGKPMIASLNTSIEPATPLCPLLQFGESKVVEHKGTIFWTSQDRAIIFAAFYAGGLVATLASEVLNRYIGATRSVLYGGIANVVGTFLTPFVASQTNFGTFPIILLRFVMGFGQGVLWPCMLVLIAQWFPVNEKSTALAIATTGNQLSVVIAMFATAELCQLPWGWPMAFHVYAVCGIVMCIIWYMMVYDSPCHADKKLSRDELHYITTERVRLRPQHPNWMALMKSPVVWAIAASSFAHNYVTVGTITYLPLYYKTVLNMSLTSNGLWSALPFVLQLISKVFYAGMAESARKRDWSDINRITKFCNSSASFGIAICFGLLCLCDCSQRGAAIFLICLAMCFVSGYIPGYNTSAVTIAPGQTAAIAAFSRFWGQIASSVAPYHIGAYTKQGTADEWKIVFAVIAAICVVTGIFFQCCGTASLQDWDSTHSKAPIEVAREELIDSSKLDDSLRITTVE</sequence>
<dbReference type="PhylomeDB" id="Q23576"/>
<keyword evidence="4 5" id="KW-0472">Membrane</keyword>
<protein>
    <submittedName>
        <fullName evidence="7">Major facilitator superfamily (MFS) profile domain-containing protein</fullName>
    </submittedName>
</protein>
<dbReference type="InterPro" id="IPR036259">
    <property type="entry name" value="MFS_trans_sf"/>
</dbReference>
<dbReference type="Reactome" id="R-CEL-428643">
    <property type="pathway name" value="Organic anion transporters"/>
</dbReference>
<dbReference type="GeneID" id="179308"/>
<dbReference type="eggNOG" id="KOG2532">
    <property type="taxonomic scope" value="Eukaryota"/>
</dbReference>
<feature type="domain" description="Major facilitator superfamily (MFS) profile" evidence="6">
    <location>
        <begin position="17"/>
        <end position="471"/>
    </location>
</feature>
<dbReference type="UCSC" id="ZK682.2.1">
    <property type="organism name" value="c. elegans"/>
</dbReference>
<dbReference type="PeptideAtlas" id="Q23576"/>
<evidence type="ECO:0000313" key="8">
    <source>
        <dbReference type="Proteomes" id="UP000001940"/>
    </source>
</evidence>
<accession>Q23576</accession>
<dbReference type="PANTHER" id="PTHR11662:SF72">
    <property type="entry name" value="MAJOR FACILITATOR SUPERFAMILY (MFS) PROFILE DOMAIN-CONTAINING PROTEIN"/>
    <property type="match status" value="1"/>
</dbReference>
<evidence type="ECO:0000313" key="7">
    <source>
        <dbReference type="EMBL" id="CCD69797.1"/>
    </source>
</evidence>
<dbReference type="AGR" id="WB:WBGene00022788"/>
<feature type="transmembrane region" description="Helical" evidence="5">
    <location>
        <begin position="278"/>
        <end position="304"/>
    </location>
</feature>
<keyword evidence="8" id="KW-1185">Reference proteome</keyword>
<comment type="subcellular location">
    <subcellularLocation>
        <location evidence="1">Membrane</location>
        <topology evidence="1">Multi-pass membrane protein</topology>
    </subcellularLocation>
</comment>
<dbReference type="InParanoid" id="Q23576"/>
<evidence type="ECO:0000256" key="4">
    <source>
        <dbReference type="ARBA" id="ARBA00023136"/>
    </source>
</evidence>
<dbReference type="PIR" id="T29968">
    <property type="entry name" value="T29968"/>
</dbReference>
<feature type="transmembrane region" description="Helical" evidence="5">
    <location>
        <begin position="356"/>
        <end position="373"/>
    </location>
</feature>
<feature type="transmembrane region" description="Helical" evidence="5">
    <location>
        <begin position="123"/>
        <end position="142"/>
    </location>
</feature>
<evidence type="ECO:0000256" key="2">
    <source>
        <dbReference type="ARBA" id="ARBA00022692"/>
    </source>
</evidence>
<gene>
    <name evidence="7 9" type="primary">slc-17.7</name>
    <name evidence="7" type="ORF">CELE_ZK682.2</name>
    <name evidence="9" type="ORF">ZK682.2</name>
</gene>
<name>Q23576_CAEEL</name>
<dbReference type="EMBL" id="BX284605">
    <property type="protein sequence ID" value="CCD69797.1"/>
    <property type="molecule type" value="Genomic_DNA"/>
</dbReference>
<dbReference type="AlphaFoldDB" id="Q23576"/>
<dbReference type="GO" id="GO:0022857">
    <property type="term" value="F:transmembrane transporter activity"/>
    <property type="evidence" value="ECO:0000318"/>
    <property type="project" value="GO_Central"/>
</dbReference>
<dbReference type="Reactome" id="R-CEL-2672351">
    <property type="pathway name" value="Stimuli-sensing channels"/>
</dbReference>
<dbReference type="SUPFAM" id="SSF103473">
    <property type="entry name" value="MFS general substrate transporter"/>
    <property type="match status" value="1"/>
</dbReference>
<feature type="transmembrane region" description="Helical" evidence="5">
    <location>
        <begin position="94"/>
        <end position="111"/>
    </location>
</feature>
<organism evidence="7 8">
    <name type="scientific">Caenorhabditis elegans</name>
    <dbReference type="NCBI Taxonomy" id="6239"/>
    <lineage>
        <taxon>Eukaryota</taxon>
        <taxon>Metazoa</taxon>
        <taxon>Ecdysozoa</taxon>
        <taxon>Nematoda</taxon>
        <taxon>Chromadorea</taxon>
        <taxon>Rhabditida</taxon>
        <taxon>Rhabditina</taxon>
        <taxon>Rhabditomorpha</taxon>
        <taxon>Rhabditoidea</taxon>
        <taxon>Rhabditidae</taxon>
        <taxon>Peloderinae</taxon>
        <taxon>Caenorhabditis</taxon>
    </lineage>
</organism>
<feature type="transmembrane region" description="Helical" evidence="5">
    <location>
        <begin position="411"/>
        <end position="433"/>
    </location>
</feature>
<dbReference type="PANTHER" id="PTHR11662">
    <property type="entry name" value="SOLUTE CARRIER FAMILY 17"/>
    <property type="match status" value="1"/>
</dbReference>
<dbReference type="Gene3D" id="1.20.1250.20">
    <property type="entry name" value="MFS general substrate transporter like domains"/>
    <property type="match status" value="2"/>
</dbReference>
<feature type="transmembrane region" description="Helical" evidence="5">
    <location>
        <begin position="380"/>
        <end position="399"/>
    </location>
</feature>
<dbReference type="Bgee" id="WBGene00022788">
    <property type="expression patterns" value="Expressed in embryo and 4 other cell types or tissues"/>
</dbReference>
<evidence type="ECO:0000259" key="6">
    <source>
        <dbReference type="PROSITE" id="PS50850"/>
    </source>
</evidence>
<evidence type="ECO:0000256" key="5">
    <source>
        <dbReference type="SAM" id="Phobius"/>
    </source>
</evidence>
<dbReference type="WormBase" id="ZK682.2">
    <property type="protein sequence ID" value="CE07636"/>
    <property type="gene ID" value="WBGene00022788"/>
    <property type="gene designation" value="slc-17.7"/>
</dbReference>
<evidence type="ECO:0000256" key="1">
    <source>
        <dbReference type="ARBA" id="ARBA00004141"/>
    </source>
</evidence>
<dbReference type="HOGENOM" id="CLU_001265_5_0_1"/>
<dbReference type="PaxDb" id="6239-ZK682.2.1"/>
<dbReference type="FunFam" id="1.20.1250.20:FF:000355">
    <property type="entry name" value="SLC (SoLute Carrier) homolog"/>
    <property type="match status" value="1"/>
</dbReference>
<dbReference type="Pfam" id="PF07690">
    <property type="entry name" value="MFS_1"/>
    <property type="match status" value="1"/>
</dbReference>
<dbReference type="KEGG" id="cel:CELE_ZK682.2"/>
<dbReference type="InterPro" id="IPR005829">
    <property type="entry name" value="Sugar_transporter_CS"/>
</dbReference>
<dbReference type="PROSITE" id="PS50850">
    <property type="entry name" value="MFS"/>
    <property type="match status" value="1"/>
</dbReference>
<dbReference type="RefSeq" id="NP_505399.1">
    <property type="nucleotide sequence ID" value="NM_072998.5"/>
</dbReference>
<keyword evidence="3 5" id="KW-1133">Transmembrane helix</keyword>
<feature type="transmembrane region" description="Helical" evidence="5">
    <location>
        <begin position="154"/>
        <end position="178"/>
    </location>
</feature>
<dbReference type="InterPro" id="IPR050382">
    <property type="entry name" value="MFS_Na/Anion_cotransporter"/>
</dbReference>
<dbReference type="SMR" id="Q23576"/>
<evidence type="ECO:0000313" key="9">
    <source>
        <dbReference type="WormBase" id="ZK682.2"/>
    </source>
</evidence>
<dbReference type="PROSITE" id="PS00217">
    <property type="entry name" value="SUGAR_TRANSPORT_2"/>
    <property type="match status" value="1"/>
</dbReference>
<feature type="transmembrane region" description="Helical" evidence="5">
    <location>
        <begin position="184"/>
        <end position="205"/>
    </location>
</feature>
<dbReference type="FunCoup" id="Q23576">
    <property type="interactions" value="12"/>
</dbReference>
<feature type="transmembrane region" description="Helical" evidence="5">
    <location>
        <begin position="12"/>
        <end position="30"/>
    </location>
</feature>
<feature type="transmembrane region" description="Helical" evidence="5">
    <location>
        <begin position="316"/>
        <end position="336"/>
    </location>
</feature>
<dbReference type="GO" id="GO:0016020">
    <property type="term" value="C:membrane"/>
    <property type="evidence" value="ECO:0000318"/>
    <property type="project" value="GO_Central"/>
</dbReference>
<proteinExistence type="predicted"/>
<evidence type="ECO:0000256" key="3">
    <source>
        <dbReference type="ARBA" id="ARBA00022989"/>
    </source>
</evidence>
<keyword evidence="2 5" id="KW-0812">Transmembrane</keyword>
<reference evidence="7 8" key="1">
    <citation type="journal article" date="1998" name="Science">
        <title>Genome sequence of the nematode C. elegans: a platform for investigating biology.</title>
        <authorList>
            <consortium name="The C. elegans sequencing consortium"/>
            <person name="Sulson J.E."/>
            <person name="Waterston R."/>
        </authorList>
    </citation>
    <scope>NUCLEOTIDE SEQUENCE [LARGE SCALE GENOMIC DNA]</scope>
    <source>
        <strain evidence="7 8">Bristol N2</strain>
    </source>
</reference>
<feature type="transmembrane region" description="Helical" evidence="5">
    <location>
        <begin position="445"/>
        <end position="463"/>
    </location>
</feature>
<dbReference type="Proteomes" id="UP000001940">
    <property type="component" value="Chromosome V"/>
</dbReference>
<dbReference type="CTD" id="179308"/>
<dbReference type="OrthoDB" id="2985014at2759"/>